<comment type="caution">
    <text evidence="3">The sequence shown here is derived from an EMBL/GenBank/DDBJ whole genome shotgun (WGS) entry which is preliminary data.</text>
</comment>
<keyword evidence="1" id="KW-0812">Transmembrane</keyword>
<proteinExistence type="predicted"/>
<evidence type="ECO:0000313" key="4">
    <source>
        <dbReference type="Proteomes" id="UP000190973"/>
    </source>
</evidence>
<name>A0A1S8RTI5_CLOBE</name>
<protein>
    <submittedName>
        <fullName evidence="2">TIGR01906 family membrane protein</fullName>
    </submittedName>
</protein>
<dbReference type="Proteomes" id="UP000190973">
    <property type="component" value="Unassembled WGS sequence"/>
</dbReference>
<dbReference type="Proteomes" id="UP000587880">
    <property type="component" value="Unassembled WGS sequence"/>
</dbReference>
<feature type="transmembrane region" description="Helical" evidence="1">
    <location>
        <begin position="179"/>
        <end position="201"/>
    </location>
</feature>
<dbReference type="AlphaFoldDB" id="A0A1S8RTI5"/>
<evidence type="ECO:0000313" key="5">
    <source>
        <dbReference type="Proteomes" id="UP000587880"/>
    </source>
</evidence>
<evidence type="ECO:0000313" key="3">
    <source>
        <dbReference type="EMBL" id="OOM56399.1"/>
    </source>
</evidence>
<organism evidence="3 4">
    <name type="scientific">Clostridium beijerinckii</name>
    <name type="common">Clostridium MP</name>
    <dbReference type="NCBI Taxonomy" id="1520"/>
    <lineage>
        <taxon>Bacteria</taxon>
        <taxon>Bacillati</taxon>
        <taxon>Bacillota</taxon>
        <taxon>Clostridia</taxon>
        <taxon>Eubacteriales</taxon>
        <taxon>Clostridiaceae</taxon>
        <taxon>Clostridium</taxon>
    </lineage>
</organism>
<gene>
    <name evidence="3" type="ORF">CLBCK_43490</name>
    <name evidence="2" type="ORF">HF849_06390</name>
</gene>
<dbReference type="EMBL" id="LZZI01000126">
    <property type="protein sequence ID" value="OOM56399.1"/>
    <property type="molecule type" value="Genomic_DNA"/>
</dbReference>
<keyword evidence="1" id="KW-0472">Membrane</keyword>
<reference evidence="2 5" key="2">
    <citation type="submission" date="2020-04" db="EMBL/GenBank/DDBJ databases">
        <authorList>
            <person name="Hitch T.C.A."/>
            <person name="Wylensek D."/>
            <person name="Clavel T."/>
        </authorList>
    </citation>
    <scope>NUCLEOTIDE SEQUENCE [LARGE SCALE GENOMIC DNA]</scope>
    <source>
        <strain evidence="2 5">WB01_NA02</strain>
    </source>
</reference>
<dbReference type="EMBL" id="JABAGD010000008">
    <property type="protein sequence ID" value="NMF04391.1"/>
    <property type="molecule type" value="Genomic_DNA"/>
</dbReference>
<feature type="transmembrane region" description="Helical" evidence="1">
    <location>
        <begin position="7"/>
        <end position="31"/>
    </location>
</feature>
<reference evidence="3 4" key="1">
    <citation type="submission" date="2016-05" db="EMBL/GenBank/DDBJ databases">
        <title>Microbial solvent formation.</title>
        <authorList>
            <person name="Poehlein A."/>
            <person name="Montoya Solano J.D."/>
            <person name="Flitsch S."/>
            <person name="Krabben P."/>
            <person name="Duerre P."/>
            <person name="Daniel R."/>
        </authorList>
    </citation>
    <scope>NUCLEOTIDE SEQUENCE [LARGE SCALE GENOMIC DNA]</scope>
    <source>
        <strain evidence="3 4">DSM 53</strain>
    </source>
</reference>
<dbReference type="RefSeq" id="WP_077840583.1">
    <property type="nucleotide sequence ID" value="NZ_JABAGD010000008.1"/>
</dbReference>
<feature type="transmembrane region" description="Helical" evidence="1">
    <location>
        <begin position="88"/>
        <end position="109"/>
    </location>
</feature>
<keyword evidence="1" id="KW-1133">Transmembrane helix</keyword>
<evidence type="ECO:0000313" key="2">
    <source>
        <dbReference type="EMBL" id="NMF04391.1"/>
    </source>
</evidence>
<evidence type="ECO:0000256" key="1">
    <source>
        <dbReference type="SAM" id="Phobius"/>
    </source>
</evidence>
<accession>A0A1S8RTI5</accession>
<sequence>MGISRDIFYAISIISVIVLSVLNTTSIYSYAIQRYKLNEYTGLPTEILMDNYKRVIYYVQNPFIKELKFNSIPMSEFGRIHFFEVKRIFIALYVFSIIFIGVIIFKVLANKSNDLKKKLIANFNSGVNMMAVIFIFVGAISAKDFSKAFIYFHKIFFRNNYWIFDPRTDPIINALPEEFFMLELMSIIGVLIIFTLAIKWLNFRLKKSKKSVTFKR</sequence>
<dbReference type="InterPro" id="IPR010178">
    <property type="entry name" value="Lit"/>
</dbReference>
<dbReference type="Pfam" id="PF07314">
    <property type="entry name" value="Lit"/>
    <property type="match status" value="1"/>
</dbReference>
<feature type="transmembrane region" description="Helical" evidence="1">
    <location>
        <begin position="121"/>
        <end position="142"/>
    </location>
</feature>
<dbReference type="NCBIfam" id="TIGR01906">
    <property type="entry name" value="integ_TIGR01906"/>
    <property type="match status" value="1"/>
</dbReference>